<reference evidence="3" key="1">
    <citation type="journal article" date="2023" name="Front. Microbiol.">
        <title>Genomic-based phylogenetic and metabolic analyses of the genus Natronomonas, and description of Natronomonas aquatica sp. nov.</title>
        <authorList>
            <person name="Garcia-Roldan A."/>
            <person name="Duran-Viseras A."/>
            <person name="de la Haba R.R."/>
            <person name="Corral P."/>
            <person name="Sanchez-Porro C."/>
            <person name="Ventosa A."/>
        </authorList>
    </citation>
    <scope>NUCLEOTIDE SEQUENCE</scope>
    <source>
        <strain evidence="3">F2-12</strain>
    </source>
</reference>
<dbReference type="GO" id="GO:0003677">
    <property type="term" value="F:DNA binding"/>
    <property type="evidence" value="ECO:0007669"/>
    <property type="project" value="InterPro"/>
</dbReference>
<accession>A0A9R1CW27</accession>
<evidence type="ECO:0000313" key="4">
    <source>
        <dbReference type="Proteomes" id="UP001139494"/>
    </source>
</evidence>
<feature type="domain" description="Tyr recombinase" evidence="2">
    <location>
        <begin position="22"/>
        <end position="228"/>
    </location>
</feature>
<dbReference type="SUPFAM" id="SSF56349">
    <property type="entry name" value="DNA breaking-rejoining enzymes"/>
    <property type="match status" value="1"/>
</dbReference>
<evidence type="ECO:0000259" key="2">
    <source>
        <dbReference type="PROSITE" id="PS51898"/>
    </source>
</evidence>
<dbReference type="GO" id="GO:0006310">
    <property type="term" value="P:DNA recombination"/>
    <property type="evidence" value="ECO:0007669"/>
    <property type="project" value="UniProtKB-KW"/>
</dbReference>
<dbReference type="InterPro" id="IPR013762">
    <property type="entry name" value="Integrase-like_cat_sf"/>
</dbReference>
<dbReference type="PROSITE" id="PS51898">
    <property type="entry name" value="TYR_RECOMBINASE"/>
    <property type="match status" value="1"/>
</dbReference>
<dbReference type="Gene3D" id="1.10.443.10">
    <property type="entry name" value="Intergrase catalytic core"/>
    <property type="match status" value="1"/>
</dbReference>
<keyword evidence="4" id="KW-1185">Reference proteome</keyword>
<evidence type="ECO:0000256" key="1">
    <source>
        <dbReference type="ARBA" id="ARBA00023172"/>
    </source>
</evidence>
<dbReference type="InterPro" id="IPR002104">
    <property type="entry name" value="Integrase_catalytic"/>
</dbReference>
<dbReference type="GO" id="GO:0015074">
    <property type="term" value="P:DNA integration"/>
    <property type="evidence" value="ECO:0007669"/>
    <property type="project" value="InterPro"/>
</dbReference>
<dbReference type="Pfam" id="PF00589">
    <property type="entry name" value="Phage_integrase"/>
    <property type="match status" value="1"/>
</dbReference>
<keyword evidence="1" id="KW-0233">DNA recombination</keyword>
<dbReference type="RefSeq" id="WP_256031001.1">
    <property type="nucleotide sequence ID" value="NZ_JAHLKM010000039.1"/>
</dbReference>
<proteinExistence type="predicted"/>
<dbReference type="Proteomes" id="UP001139494">
    <property type="component" value="Unassembled WGS sequence"/>
</dbReference>
<name>A0A9R1CW27_9EURY</name>
<organism evidence="3 4">
    <name type="scientific">Natronomonas aquatica</name>
    <dbReference type="NCBI Taxonomy" id="2841590"/>
    <lineage>
        <taxon>Archaea</taxon>
        <taxon>Methanobacteriati</taxon>
        <taxon>Methanobacteriota</taxon>
        <taxon>Stenosarchaea group</taxon>
        <taxon>Halobacteria</taxon>
        <taxon>Halobacteriales</taxon>
        <taxon>Natronomonadaceae</taxon>
        <taxon>Natronomonas</taxon>
    </lineage>
</organism>
<comment type="caution">
    <text evidence="3">The sequence shown here is derived from an EMBL/GenBank/DDBJ whole genome shotgun (WGS) entry which is preliminary data.</text>
</comment>
<sequence length="254" mass="28713">MMISGEPPEDLSERQLKVYPGEQSLPLTNDGVNAFRAASRDGDHKDRLIGEGLLLTGLKPGTFAHMTEEWLEREDGRLFVRVPGDRVECVVSPGRRGRTTSGGGHPCKDCERRRDGYWTLNGTLQPRRVPVPEAEFADFMEAYFSAHDRVCTPGTVNHRLQEIGVRAGFEKTVSGSNLRMTFGKMLAEKGFDAEIVRRVMGFRDTNQGKEMAQRYFVLSEEHGNPPYYCGEETDSGDRCRRTVFFPSDVCYRHE</sequence>
<dbReference type="InterPro" id="IPR011010">
    <property type="entry name" value="DNA_brk_join_enz"/>
</dbReference>
<dbReference type="EMBL" id="JAHLKM010000039">
    <property type="protein sequence ID" value="MCQ4334833.1"/>
    <property type="molecule type" value="Genomic_DNA"/>
</dbReference>
<protein>
    <submittedName>
        <fullName evidence="3">Site-specific integrase</fullName>
    </submittedName>
</protein>
<dbReference type="AlphaFoldDB" id="A0A9R1CW27"/>
<gene>
    <name evidence="3" type="ORF">KM295_15365</name>
</gene>
<evidence type="ECO:0000313" key="3">
    <source>
        <dbReference type="EMBL" id="MCQ4334833.1"/>
    </source>
</evidence>